<dbReference type="AlphaFoldDB" id="A0A9P9DAU1"/>
<evidence type="ECO:0000313" key="1">
    <source>
        <dbReference type="EMBL" id="KAH7115436.1"/>
    </source>
</evidence>
<comment type="caution">
    <text evidence="1">The sequence shown here is derived from an EMBL/GenBank/DDBJ whole genome shotgun (WGS) entry which is preliminary data.</text>
</comment>
<evidence type="ECO:0000313" key="2">
    <source>
        <dbReference type="Proteomes" id="UP000717696"/>
    </source>
</evidence>
<protein>
    <submittedName>
        <fullName evidence="1">Uncharacterized protein</fullName>
    </submittedName>
</protein>
<gene>
    <name evidence="1" type="ORF">B0J13DRAFT_600022</name>
</gene>
<accession>A0A9P9DAU1</accession>
<proteinExistence type="predicted"/>
<name>A0A9P9DAU1_9HYPO</name>
<dbReference type="OrthoDB" id="4777915at2759"/>
<organism evidence="1 2">
    <name type="scientific">Dactylonectria estremocensis</name>
    <dbReference type="NCBI Taxonomy" id="1079267"/>
    <lineage>
        <taxon>Eukaryota</taxon>
        <taxon>Fungi</taxon>
        <taxon>Dikarya</taxon>
        <taxon>Ascomycota</taxon>
        <taxon>Pezizomycotina</taxon>
        <taxon>Sordariomycetes</taxon>
        <taxon>Hypocreomycetidae</taxon>
        <taxon>Hypocreales</taxon>
        <taxon>Nectriaceae</taxon>
        <taxon>Dactylonectria</taxon>
    </lineage>
</organism>
<reference evidence="1" key="1">
    <citation type="journal article" date="2021" name="Nat. Commun.">
        <title>Genetic determinants of endophytism in the Arabidopsis root mycobiome.</title>
        <authorList>
            <person name="Mesny F."/>
            <person name="Miyauchi S."/>
            <person name="Thiergart T."/>
            <person name="Pickel B."/>
            <person name="Atanasova L."/>
            <person name="Karlsson M."/>
            <person name="Huettel B."/>
            <person name="Barry K.W."/>
            <person name="Haridas S."/>
            <person name="Chen C."/>
            <person name="Bauer D."/>
            <person name="Andreopoulos W."/>
            <person name="Pangilinan J."/>
            <person name="LaButti K."/>
            <person name="Riley R."/>
            <person name="Lipzen A."/>
            <person name="Clum A."/>
            <person name="Drula E."/>
            <person name="Henrissat B."/>
            <person name="Kohler A."/>
            <person name="Grigoriev I.V."/>
            <person name="Martin F.M."/>
            <person name="Hacquard S."/>
        </authorList>
    </citation>
    <scope>NUCLEOTIDE SEQUENCE</scope>
    <source>
        <strain evidence="1">MPI-CAGE-AT-0021</strain>
    </source>
</reference>
<keyword evidence="2" id="KW-1185">Reference proteome</keyword>
<sequence>MSKRYPAPTEERIIFLHQNQRDKSISWLADIIAGRDLVAITLSNDPSEILQRTGLRRAVLGRAAYSFDEEVFIKRISNGAYGTCSQLMSAAAVPDDGCMVPILDVFKLIMCDARCLEEGESLQNAYEAELREDELQTPTARAREIVRDEDEKTARRNAKLIIPHLERLSADELAQMEKDQGGAMKAIWKQVAPPPPAWIQQIVDAQQPWGFVFYKNRVAEQELGHDWEDVWSEIKHSIHTGGNERNMRRLWTTDWAAGPIDPDLLEDDALRQHFKEYKESLSYPGILRNTFIMIDDQCIPADLWKYTGRAIDTFWVWAYDADWEPSSTDATVSNGEEYRGRVRVPLYSLNAWFYGARSEGEMENWHHESYI</sequence>
<dbReference type="EMBL" id="JAGMUU010000038">
    <property type="protein sequence ID" value="KAH7115436.1"/>
    <property type="molecule type" value="Genomic_DNA"/>
</dbReference>
<dbReference type="Proteomes" id="UP000717696">
    <property type="component" value="Unassembled WGS sequence"/>
</dbReference>